<evidence type="ECO:0000256" key="2">
    <source>
        <dbReference type="ARBA" id="ARBA00004691"/>
    </source>
</evidence>
<dbReference type="NCBIfam" id="NF001140">
    <property type="entry name" value="PRK00147.1"/>
    <property type="match status" value="1"/>
</dbReference>
<keyword evidence="7 13" id="KW-0671">Queuosine biosynthesis</keyword>
<dbReference type="PANTHER" id="PTHR30307:SF0">
    <property type="entry name" value="S-ADENOSYLMETHIONINE:TRNA RIBOSYLTRANSFERASE-ISOMERASE"/>
    <property type="match status" value="1"/>
</dbReference>
<dbReference type="InterPro" id="IPR036100">
    <property type="entry name" value="QueA_sf"/>
</dbReference>
<dbReference type="InterPro" id="IPR042118">
    <property type="entry name" value="QueA_dom1"/>
</dbReference>
<keyword evidence="15" id="KW-1185">Reference proteome</keyword>
<protein>
    <recommendedName>
        <fullName evidence="11 13">S-adenosylmethionine:tRNA ribosyltransferase-isomerase</fullName>
        <ecNumber evidence="10 13">2.4.99.17</ecNumber>
    </recommendedName>
    <alternativeName>
        <fullName evidence="12 13">Queuosine biosynthesis protein QueA</fullName>
    </alternativeName>
</protein>
<keyword evidence="6 13" id="KW-0949">S-adenosyl-L-methionine</keyword>
<evidence type="ECO:0000313" key="14">
    <source>
        <dbReference type="EMBL" id="RZU98908.1"/>
    </source>
</evidence>
<comment type="similarity">
    <text evidence="9 13">Belongs to the QueA family.</text>
</comment>
<dbReference type="EC" id="2.4.99.17" evidence="10 13"/>
<evidence type="ECO:0000256" key="6">
    <source>
        <dbReference type="ARBA" id="ARBA00022691"/>
    </source>
</evidence>
<dbReference type="PANTHER" id="PTHR30307">
    <property type="entry name" value="S-ADENOSYLMETHIONINE:TRNA RIBOSYLTRANSFERASE-ISOMERASE"/>
    <property type="match status" value="1"/>
</dbReference>
<dbReference type="OrthoDB" id="9805933at2"/>
<evidence type="ECO:0000256" key="13">
    <source>
        <dbReference type="HAMAP-Rule" id="MF_00113"/>
    </source>
</evidence>
<dbReference type="NCBIfam" id="TIGR00113">
    <property type="entry name" value="queA"/>
    <property type="match status" value="1"/>
</dbReference>
<dbReference type="Gene3D" id="2.40.10.240">
    <property type="entry name" value="QueA-like"/>
    <property type="match status" value="1"/>
</dbReference>
<dbReference type="FunFam" id="3.40.1780.10:FF:000001">
    <property type="entry name" value="S-adenosylmethionine:tRNA ribosyltransferase-isomerase"/>
    <property type="match status" value="1"/>
</dbReference>
<comment type="caution">
    <text evidence="14">The sequence shown here is derived from an EMBL/GenBank/DDBJ whole genome shotgun (WGS) entry which is preliminary data.</text>
</comment>
<evidence type="ECO:0000256" key="5">
    <source>
        <dbReference type="ARBA" id="ARBA00022679"/>
    </source>
</evidence>
<comment type="pathway">
    <text evidence="2 13">tRNA modification; tRNA-queuosine biosynthesis.</text>
</comment>
<dbReference type="EMBL" id="SHLI01000001">
    <property type="protein sequence ID" value="RZU98908.1"/>
    <property type="molecule type" value="Genomic_DNA"/>
</dbReference>
<dbReference type="GO" id="GO:0008616">
    <property type="term" value="P:tRNA queuosine(34) biosynthetic process"/>
    <property type="evidence" value="ECO:0007669"/>
    <property type="project" value="UniProtKB-UniRule"/>
</dbReference>
<dbReference type="InterPro" id="IPR042119">
    <property type="entry name" value="QueA_dom2"/>
</dbReference>
<sequence length="347" mass="37971">MQVSDFNYELPEDLIASEPLPNRTDSRLLVLDPDTGGVADRQFPTIREYLRPGDLLVVNDTRVLPARLYGHKETGGAVEILLERLTGGNEALAQMRANKMPPIPSRITLEGDLAVEVTGRDGDFFRLRFPDDEPLPTLLERHGHMPLPPYIKREDTPADRERYQTVFADRPGAVAAPTAGLHFDEALLAALRGDGVETATLTLHVGAGTFQPIRTEALEDHRMHAEWLSVPAPVCAAVARTRARGGRVIAVGTTVVRALESAAQTGDLQPFEGETEIFIYPGFEFRVIDGLVTNFHLPGSTLVMLVSALAGREGILAAYDHAVRERYRFFSYGDAMLILAGAGGERP</sequence>
<evidence type="ECO:0000256" key="3">
    <source>
        <dbReference type="ARBA" id="ARBA00011245"/>
    </source>
</evidence>
<keyword evidence="4 13" id="KW-0963">Cytoplasm</keyword>
<dbReference type="AlphaFoldDB" id="A0A4Q8D0S1"/>
<comment type="subunit">
    <text evidence="3 13">Monomer.</text>
</comment>
<dbReference type="InterPro" id="IPR003699">
    <property type="entry name" value="QueA"/>
</dbReference>
<evidence type="ECO:0000256" key="12">
    <source>
        <dbReference type="ARBA" id="ARBA00076160"/>
    </source>
</evidence>
<organism evidence="14 15">
    <name type="scientific">Spiribacter vilamensis</name>
    <dbReference type="NCBI Taxonomy" id="531306"/>
    <lineage>
        <taxon>Bacteria</taxon>
        <taxon>Pseudomonadati</taxon>
        <taxon>Pseudomonadota</taxon>
        <taxon>Gammaproteobacteria</taxon>
        <taxon>Chromatiales</taxon>
        <taxon>Ectothiorhodospiraceae</taxon>
        <taxon>Spiribacter</taxon>
    </lineage>
</organism>
<keyword evidence="14" id="KW-0413">Isomerase</keyword>
<comment type="function">
    <text evidence="13">Transfers and isomerizes the ribose moiety from AdoMet to the 7-aminomethyl group of 7-deazaguanine (preQ1-tRNA) to give epoxyqueuosine (oQ-tRNA).</text>
</comment>
<dbReference type="UniPathway" id="UPA00392"/>
<dbReference type="RefSeq" id="WP_130503181.1">
    <property type="nucleotide sequence ID" value="NZ_SHLI01000001.1"/>
</dbReference>
<gene>
    <name evidence="13" type="primary">queA</name>
    <name evidence="14" type="ORF">EV698_1172</name>
</gene>
<proteinExistence type="inferred from homology"/>
<evidence type="ECO:0000256" key="4">
    <source>
        <dbReference type="ARBA" id="ARBA00022490"/>
    </source>
</evidence>
<dbReference type="Pfam" id="PF02547">
    <property type="entry name" value="Queuosine_synth"/>
    <property type="match status" value="1"/>
</dbReference>
<evidence type="ECO:0000256" key="7">
    <source>
        <dbReference type="ARBA" id="ARBA00022785"/>
    </source>
</evidence>
<evidence type="ECO:0000256" key="9">
    <source>
        <dbReference type="ARBA" id="ARBA00061210"/>
    </source>
</evidence>
<dbReference type="Gene3D" id="3.40.1780.10">
    <property type="entry name" value="QueA-like"/>
    <property type="match status" value="1"/>
</dbReference>
<keyword evidence="5 13" id="KW-0808">Transferase</keyword>
<evidence type="ECO:0000256" key="1">
    <source>
        <dbReference type="ARBA" id="ARBA00004496"/>
    </source>
</evidence>
<accession>A0A4Q8D0S1</accession>
<comment type="catalytic activity">
    <reaction evidence="8 13">
        <text>7-aminomethyl-7-carbaguanosine(34) in tRNA + S-adenosyl-L-methionine = epoxyqueuosine(34) in tRNA + adenine + L-methionine + 2 H(+)</text>
        <dbReference type="Rhea" id="RHEA:32155"/>
        <dbReference type="Rhea" id="RHEA-COMP:10342"/>
        <dbReference type="Rhea" id="RHEA-COMP:18582"/>
        <dbReference type="ChEBI" id="CHEBI:15378"/>
        <dbReference type="ChEBI" id="CHEBI:16708"/>
        <dbReference type="ChEBI" id="CHEBI:57844"/>
        <dbReference type="ChEBI" id="CHEBI:59789"/>
        <dbReference type="ChEBI" id="CHEBI:82833"/>
        <dbReference type="ChEBI" id="CHEBI:194443"/>
        <dbReference type="EC" id="2.4.99.17"/>
    </reaction>
</comment>
<dbReference type="SUPFAM" id="SSF111337">
    <property type="entry name" value="QueA-like"/>
    <property type="match status" value="1"/>
</dbReference>
<dbReference type="GO" id="GO:0005737">
    <property type="term" value="C:cytoplasm"/>
    <property type="evidence" value="ECO:0007669"/>
    <property type="project" value="UniProtKB-SubCell"/>
</dbReference>
<evidence type="ECO:0000313" key="15">
    <source>
        <dbReference type="Proteomes" id="UP000292298"/>
    </source>
</evidence>
<evidence type="ECO:0000256" key="10">
    <source>
        <dbReference type="ARBA" id="ARBA00066503"/>
    </source>
</evidence>
<evidence type="ECO:0000256" key="8">
    <source>
        <dbReference type="ARBA" id="ARBA00052751"/>
    </source>
</evidence>
<reference evidence="14 15" key="1">
    <citation type="submission" date="2019-02" db="EMBL/GenBank/DDBJ databases">
        <title>Genomic Encyclopedia of Type Strains, Phase IV (KMG-IV): sequencing the most valuable type-strain genomes for metagenomic binning, comparative biology and taxonomic classification.</title>
        <authorList>
            <person name="Goeker M."/>
        </authorList>
    </citation>
    <scope>NUCLEOTIDE SEQUENCE [LARGE SCALE GENOMIC DNA]</scope>
    <source>
        <strain evidence="14 15">DSM 21056</strain>
    </source>
</reference>
<dbReference type="HAMAP" id="MF_00113">
    <property type="entry name" value="QueA"/>
    <property type="match status" value="1"/>
</dbReference>
<evidence type="ECO:0000256" key="11">
    <source>
        <dbReference type="ARBA" id="ARBA00069325"/>
    </source>
</evidence>
<dbReference type="GO" id="GO:0051075">
    <property type="term" value="F:S-adenosylmethionine:tRNA ribosyltransferase-isomerase activity"/>
    <property type="evidence" value="ECO:0007669"/>
    <property type="project" value="UniProtKB-EC"/>
</dbReference>
<dbReference type="Proteomes" id="UP000292298">
    <property type="component" value="Unassembled WGS sequence"/>
</dbReference>
<comment type="subcellular location">
    <subcellularLocation>
        <location evidence="1 13">Cytoplasm</location>
    </subcellularLocation>
</comment>
<name>A0A4Q8D0S1_9GAMM</name>